<evidence type="ECO:0008006" key="3">
    <source>
        <dbReference type="Google" id="ProtNLM"/>
    </source>
</evidence>
<dbReference type="InterPro" id="IPR001128">
    <property type="entry name" value="Cyt_P450"/>
</dbReference>
<sequence>MRNTDPSFVSIPMRWHINDPQIYHVIYKQNSQFAKDPYAYKLGAPNALSMSLDPVKHRQRRELLNPSFSKRRVNMLEHIMYDEMDRIFTKVSAIAHRGEVVPLQEVYYCYTADVISRYLFGESLDLIEEPTLP</sequence>
<dbReference type="EMBL" id="JAACFV010000258">
    <property type="protein sequence ID" value="KAF7502392.1"/>
    <property type="molecule type" value="Genomic_DNA"/>
</dbReference>
<dbReference type="SUPFAM" id="SSF48264">
    <property type="entry name" value="Cytochrome P450"/>
    <property type="match status" value="1"/>
</dbReference>
<proteinExistence type="predicted"/>
<dbReference type="GO" id="GO:0004497">
    <property type="term" value="F:monooxygenase activity"/>
    <property type="evidence" value="ECO:0007669"/>
    <property type="project" value="InterPro"/>
</dbReference>
<evidence type="ECO:0000313" key="1">
    <source>
        <dbReference type="EMBL" id="KAF7502392.1"/>
    </source>
</evidence>
<dbReference type="Pfam" id="PF00067">
    <property type="entry name" value="p450"/>
    <property type="match status" value="1"/>
</dbReference>
<accession>A0A8H7DY69</accession>
<dbReference type="Gene3D" id="1.10.630.10">
    <property type="entry name" value="Cytochrome P450"/>
    <property type="match status" value="1"/>
</dbReference>
<dbReference type="GO" id="GO:0020037">
    <property type="term" value="F:heme binding"/>
    <property type="evidence" value="ECO:0007669"/>
    <property type="project" value="InterPro"/>
</dbReference>
<dbReference type="InterPro" id="IPR036396">
    <property type="entry name" value="Cyt_P450_sf"/>
</dbReference>
<name>A0A8H7DY69_9EURO</name>
<dbReference type="GO" id="GO:0005506">
    <property type="term" value="F:iron ion binding"/>
    <property type="evidence" value="ECO:0007669"/>
    <property type="project" value="InterPro"/>
</dbReference>
<dbReference type="OrthoDB" id="3945418at2759"/>
<dbReference type="AlphaFoldDB" id="A0A8H7DY69"/>
<gene>
    <name evidence="1" type="ORF">GJ744_005858</name>
</gene>
<evidence type="ECO:0000313" key="2">
    <source>
        <dbReference type="Proteomes" id="UP000606974"/>
    </source>
</evidence>
<dbReference type="Proteomes" id="UP000606974">
    <property type="component" value="Unassembled WGS sequence"/>
</dbReference>
<organism evidence="1 2">
    <name type="scientific">Endocarpon pusillum</name>
    <dbReference type="NCBI Taxonomy" id="364733"/>
    <lineage>
        <taxon>Eukaryota</taxon>
        <taxon>Fungi</taxon>
        <taxon>Dikarya</taxon>
        <taxon>Ascomycota</taxon>
        <taxon>Pezizomycotina</taxon>
        <taxon>Eurotiomycetes</taxon>
        <taxon>Chaetothyriomycetidae</taxon>
        <taxon>Verrucariales</taxon>
        <taxon>Verrucariaceae</taxon>
        <taxon>Endocarpon</taxon>
    </lineage>
</organism>
<protein>
    <recommendedName>
        <fullName evidence="3">Cytochrome P450</fullName>
    </recommendedName>
</protein>
<comment type="caution">
    <text evidence="1">The sequence shown here is derived from an EMBL/GenBank/DDBJ whole genome shotgun (WGS) entry which is preliminary data.</text>
</comment>
<dbReference type="GO" id="GO:0016705">
    <property type="term" value="F:oxidoreductase activity, acting on paired donors, with incorporation or reduction of molecular oxygen"/>
    <property type="evidence" value="ECO:0007669"/>
    <property type="project" value="InterPro"/>
</dbReference>
<reference evidence="1" key="1">
    <citation type="submission" date="2020-02" db="EMBL/GenBank/DDBJ databases">
        <authorList>
            <person name="Palmer J.M."/>
        </authorList>
    </citation>
    <scope>NUCLEOTIDE SEQUENCE</scope>
    <source>
        <strain evidence="1">EPUS1.4</strain>
        <tissue evidence="1">Thallus</tissue>
    </source>
</reference>
<keyword evidence="2" id="KW-1185">Reference proteome</keyword>